<dbReference type="InterPro" id="IPR003439">
    <property type="entry name" value="ABC_transporter-like_ATP-bd"/>
</dbReference>
<sequence length="280" mass="29099">MTGTVEGADVQDSAVLLDVCDVTVRFGDLTVLDAVRMQVGLGEIVGLIGSNGSGKSSLLNVASGYYQPSEGEATITGISISALSPEGVARLGVGRSFQNIGSLQELTTGEYMMLGLETDWAVGLAPALLSLRSSRRAEQAARETVRGWAERAGVADYLGVPLKHCPYGVRKIADIVRAVIAGPTLLLLDEPTSGVASGDRAMIADLIRTLVEGTNRSVVVVDHDVEFVSSLAGSMVALAAGRVIARGPTAEVLADRAVVDTFIGHASEGLVDQIAPGEQR</sequence>
<evidence type="ECO:0000256" key="2">
    <source>
        <dbReference type="ARBA" id="ARBA00022741"/>
    </source>
</evidence>
<keyword evidence="1" id="KW-0813">Transport</keyword>
<evidence type="ECO:0000259" key="4">
    <source>
        <dbReference type="PROSITE" id="PS50893"/>
    </source>
</evidence>
<organism evidence="5 6">
    <name type="scientific">Pseudonocardia benzenivorans</name>
    <dbReference type="NCBI Taxonomy" id="228005"/>
    <lineage>
        <taxon>Bacteria</taxon>
        <taxon>Bacillati</taxon>
        <taxon>Actinomycetota</taxon>
        <taxon>Actinomycetes</taxon>
        <taxon>Pseudonocardiales</taxon>
        <taxon>Pseudonocardiaceae</taxon>
        <taxon>Pseudonocardia</taxon>
    </lineage>
</organism>
<gene>
    <name evidence="5" type="ORF">ACFQ34_31125</name>
</gene>
<dbReference type="PROSITE" id="PS50893">
    <property type="entry name" value="ABC_TRANSPORTER_2"/>
    <property type="match status" value="1"/>
</dbReference>
<evidence type="ECO:0000256" key="1">
    <source>
        <dbReference type="ARBA" id="ARBA00022448"/>
    </source>
</evidence>
<dbReference type="InterPro" id="IPR027417">
    <property type="entry name" value="P-loop_NTPase"/>
</dbReference>
<evidence type="ECO:0000256" key="3">
    <source>
        <dbReference type="ARBA" id="ARBA00022840"/>
    </source>
</evidence>
<dbReference type="PANTHER" id="PTHR45772">
    <property type="entry name" value="CONSERVED COMPONENT OF ABC TRANSPORTER FOR NATURAL AMINO ACIDS-RELATED"/>
    <property type="match status" value="1"/>
</dbReference>
<dbReference type="Gene3D" id="3.40.50.300">
    <property type="entry name" value="P-loop containing nucleotide triphosphate hydrolases"/>
    <property type="match status" value="1"/>
</dbReference>
<accession>A0ABW3VSJ0</accession>
<dbReference type="RefSeq" id="WP_143770462.1">
    <property type="nucleotide sequence ID" value="NZ_BAABKS010000005.1"/>
</dbReference>
<feature type="domain" description="ABC transporter" evidence="4">
    <location>
        <begin position="17"/>
        <end position="265"/>
    </location>
</feature>
<dbReference type="Pfam" id="PF00005">
    <property type="entry name" value="ABC_tran"/>
    <property type="match status" value="1"/>
</dbReference>
<comment type="caution">
    <text evidence="5">The sequence shown here is derived from an EMBL/GenBank/DDBJ whole genome shotgun (WGS) entry which is preliminary data.</text>
</comment>
<evidence type="ECO:0000313" key="5">
    <source>
        <dbReference type="EMBL" id="MFD1237760.1"/>
    </source>
</evidence>
<dbReference type="Proteomes" id="UP001597182">
    <property type="component" value="Unassembled WGS sequence"/>
</dbReference>
<keyword evidence="2" id="KW-0547">Nucleotide-binding</keyword>
<proteinExistence type="predicted"/>
<protein>
    <submittedName>
        <fullName evidence="5">ABC transporter ATP-binding protein</fullName>
    </submittedName>
</protein>
<keyword evidence="6" id="KW-1185">Reference proteome</keyword>
<dbReference type="EMBL" id="JBHTMB010000309">
    <property type="protein sequence ID" value="MFD1237760.1"/>
    <property type="molecule type" value="Genomic_DNA"/>
</dbReference>
<dbReference type="InterPro" id="IPR051120">
    <property type="entry name" value="ABC_AA/LPS_Transport"/>
</dbReference>
<dbReference type="InterPro" id="IPR003593">
    <property type="entry name" value="AAA+_ATPase"/>
</dbReference>
<evidence type="ECO:0000313" key="6">
    <source>
        <dbReference type="Proteomes" id="UP001597182"/>
    </source>
</evidence>
<dbReference type="GO" id="GO:0005524">
    <property type="term" value="F:ATP binding"/>
    <property type="evidence" value="ECO:0007669"/>
    <property type="project" value="UniProtKB-KW"/>
</dbReference>
<dbReference type="SMART" id="SM00382">
    <property type="entry name" value="AAA"/>
    <property type="match status" value="1"/>
</dbReference>
<keyword evidence="3 5" id="KW-0067">ATP-binding</keyword>
<reference evidence="6" key="1">
    <citation type="journal article" date="2019" name="Int. J. Syst. Evol. Microbiol.">
        <title>The Global Catalogue of Microorganisms (GCM) 10K type strain sequencing project: providing services to taxonomists for standard genome sequencing and annotation.</title>
        <authorList>
            <consortium name="The Broad Institute Genomics Platform"/>
            <consortium name="The Broad Institute Genome Sequencing Center for Infectious Disease"/>
            <person name="Wu L."/>
            <person name="Ma J."/>
        </authorList>
    </citation>
    <scope>NUCLEOTIDE SEQUENCE [LARGE SCALE GENOMIC DNA]</scope>
    <source>
        <strain evidence="6">CCUG 49018</strain>
    </source>
</reference>
<name>A0ABW3VSJ0_9PSEU</name>
<dbReference type="SUPFAM" id="SSF52540">
    <property type="entry name" value="P-loop containing nucleoside triphosphate hydrolases"/>
    <property type="match status" value="1"/>
</dbReference>